<dbReference type="Proteomes" id="UP000054537">
    <property type="component" value="Unassembled WGS sequence"/>
</dbReference>
<organism evidence="6 7">
    <name type="scientific">Actinoplanes utahensis</name>
    <dbReference type="NCBI Taxonomy" id="1869"/>
    <lineage>
        <taxon>Bacteria</taxon>
        <taxon>Bacillati</taxon>
        <taxon>Actinomycetota</taxon>
        <taxon>Actinomycetes</taxon>
        <taxon>Micromonosporales</taxon>
        <taxon>Micromonosporaceae</taxon>
        <taxon>Actinoplanes</taxon>
    </lineage>
</organism>
<dbReference type="InterPro" id="IPR038081">
    <property type="entry name" value="CalX-like_sf"/>
</dbReference>
<evidence type="ECO:0000256" key="4">
    <source>
        <dbReference type="ARBA" id="ARBA00023065"/>
    </source>
</evidence>
<dbReference type="InterPro" id="IPR051171">
    <property type="entry name" value="CaCA"/>
</dbReference>
<reference evidence="6 7" key="1">
    <citation type="submission" date="2014-10" db="EMBL/GenBank/DDBJ databases">
        <title>Draft genome sequence of Actinoplanes utahensis NRRL 12052.</title>
        <authorList>
            <person name="Velasco-Bucheli B."/>
            <person name="del Cerro C."/>
            <person name="Hormigo D."/>
            <person name="Garcia J.L."/>
            <person name="Acebal C."/>
            <person name="Arroyo M."/>
            <person name="de la Mata I."/>
        </authorList>
    </citation>
    <scope>NUCLEOTIDE SEQUENCE [LARGE SCALE GENOMIC DNA]</scope>
    <source>
        <strain evidence="6 7">NRRL 12052</strain>
    </source>
</reference>
<gene>
    <name evidence="6" type="ORF">MB27_05930</name>
</gene>
<keyword evidence="3" id="KW-0106">Calcium</keyword>
<keyword evidence="2" id="KW-0677">Repeat</keyword>
<sequence>MVAEGKTLRFPVTLSGASDKPITVRVATADGTATTADGDYTAVTEDVVFGPGETVKHVEVPTIRDTEQETEPETLDLRVTDAGGAVRSETPAATGSVLDATIAVGTQGVIAEGDSGVTEQYFAVLLNVDVDEEVRLNYQVLHDTTDDVDLDTVSGTLVFPPGTYQQFMVPIHGDTSDEGAGESFTIRLSGLTGVEATGLGDHRFRIVDDDGAPSIASVAREFPDGINPDVEDEGNTTETAPFTVELSHPAPGPIVLDVTGADQTAVQTEGGIAGADYSVPSSVTFEEGEKTKTFDVTINGDAVWEDTETAMIMVSPRDGDPNVIGDPAGAELRLENDDAPPALTLNTGASGTEGGTVDVIATPAGIAEDPIGYLLRLSGDTSGADPAEATDFTGGDVKVTVPGGGTGPVTLHSIKLAGDTVDEASESIEAVLEHPAAPPAEARYEIRDDPLDSPPAVSVGSVTAAENQGFAEVPVTLEFLGGDTTSTEQRVSAGYEVLGGSEDVAEPRTGIVEFGPGQTNSVIRVPIVDDKRAEPEGSVTVRVFGPSPDGVGINQAEGRIVITDDDKAVPAFAVTGAVTAGEASGSAAVEVSLSEPAPVDIDLDVAIGSGTATPSRDYGEPATTVRIPEGRSSALITVPIRQDEVYEGDETAVVTVSSAGGSSQQAAVTITDDDPEPTVTFAQTTATVAEGGSLEVRGTVTGTPQRDYVIGDGEATATTARTRPVVRVKRGERRRLVVERGPAVRVLADDGAEPADYDLGDGLVIPAGTPSGSTTTLGTIRFADDSIDEDDEIAELTVAGGVIRFRITDDPADRPPTVSIGDAAVSEDDDAAELPVTLDFRGGAASTERVVTVPWQTVDGTAEAGRDYRKSGGAVTIDPLAGSATVRVPLIDDTRDEKAQSFTVRLGAAAPAGVPVTGGPGTVTITDDDKATAPTLTAPATQAGSGRVVLSGVAAAGAKVELLSAGGVAGGTFKVIGTTVADDDGAYTFQPTIGIGVRFQTRAAGLSSPVRVVRIRQEPSLTAVSNARGQVTLTVAGDPDEGGQTVRVQRRIRGEWREVDDGRLGPRGRFATTVRGLTSGGTAVFRAVITATPSLGILAGTSASRTVKVK</sequence>
<comment type="caution">
    <text evidence="6">The sequence shown here is derived from an EMBL/GenBank/DDBJ whole genome shotgun (WGS) entry which is preliminary data.</text>
</comment>
<dbReference type="eggNOG" id="COG3391">
    <property type="taxonomic scope" value="Bacteria"/>
</dbReference>
<keyword evidence="4" id="KW-0406">Ion transport</keyword>
<dbReference type="eggNOG" id="COG3420">
    <property type="taxonomic scope" value="Bacteria"/>
</dbReference>
<name>A0A0A6USH3_ACTUT</name>
<feature type="domain" description="Calx-beta" evidence="5">
    <location>
        <begin position="805"/>
        <end position="907"/>
    </location>
</feature>
<dbReference type="GO" id="GO:0007154">
    <property type="term" value="P:cell communication"/>
    <property type="evidence" value="ECO:0007669"/>
    <property type="project" value="InterPro"/>
</dbReference>
<dbReference type="PANTHER" id="PTHR11878:SF65">
    <property type="entry name" value="NA_CA-EXCHANGE PROTEIN, ISOFORM G"/>
    <property type="match status" value="1"/>
</dbReference>
<dbReference type="PANTHER" id="PTHR11878">
    <property type="entry name" value="SODIUM/CALCIUM EXCHANGER"/>
    <property type="match status" value="1"/>
</dbReference>
<evidence type="ECO:0000256" key="1">
    <source>
        <dbReference type="ARBA" id="ARBA00022729"/>
    </source>
</evidence>
<dbReference type="Gene3D" id="2.60.40.2030">
    <property type="match status" value="6"/>
</dbReference>
<dbReference type="SMART" id="SM00237">
    <property type="entry name" value="Calx_beta"/>
    <property type="match status" value="2"/>
</dbReference>
<accession>A0A0A6USH3</accession>
<dbReference type="EMBL" id="JRTT01000005">
    <property type="protein sequence ID" value="KHD78366.1"/>
    <property type="molecule type" value="Genomic_DNA"/>
</dbReference>
<protein>
    <recommendedName>
        <fullName evidence="5">Calx-beta domain-containing protein</fullName>
    </recommendedName>
</protein>
<keyword evidence="1" id="KW-0732">Signal</keyword>
<evidence type="ECO:0000313" key="6">
    <source>
        <dbReference type="EMBL" id="KHD78366.1"/>
    </source>
</evidence>
<dbReference type="Pfam" id="PF03160">
    <property type="entry name" value="Calx-beta"/>
    <property type="match status" value="6"/>
</dbReference>
<evidence type="ECO:0000256" key="3">
    <source>
        <dbReference type="ARBA" id="ARBA00022837"/>
    </source>
</evidence>
<evidence type="ECO:0000313" key="7">
    <source>
        <dbReference type="Proteomes" id="UP000054537"/>
    </source>
</evidence>
<dbReference type="GO" id="GO:0030001">
    <property type="term" value="P:metal ion transport"/>
    <property type="evidence" value="ECO:0007669"/>
    <property type="project" value="TreeGrafter"/>
</dbReference>
<dbReference type="GO" id="GO:0016020">
    <property type="term" value="C:membrane"/>
    <property type="evidence" value="ECO:0007669"/>
    <property type="project" value="InterPro"/>
</dbReference>
<keyword evidence="4" id="KW-0813">Transport</keyword>
<evidence type="ECO:0000256" key="2">
    <source>
        <dbReference type="ARBA" id="ARBA00022737"/>
    </source>
</evidence>
<dbReference type="InterPro" id="IPR003644">
    <property type="entry name" value="Calx_beta"/>
</dbReference>
<keyword evidence="7" id="KW-1185">Reference proteome</keyword>
<evidence type="ECO:0000259" key="5">
    <source>
        <dbReference type="SMART" id="SM00237"/>
    </source>
</evidence>
<proteinExistence type="predicted"/>
<dbReference type="STRING" id="1869.MB27_05930"/>
<dbReference type="SUPFAM" id="SSF141072">
    <property type="entry name" value="CalX-like"/>
    <property type="match status" value="6"/>
</dbReference>
<feature type="domain" description="Calx-beta" evidence="5">
    <location>
        <begin position="558"/>
        <end position="657"/>
    </location>
</feature>
<dbReference type="AlphaFoldDB" id="A0A0A6USH3"/>